<feature type="domain" description="Two component regulator three Y" evidence="2">
    <location>
        <begin position="400"/>
        <end position="457"/>
    </location>
</feature>
<name>A0ABT4DGC2_9CLOT</name>
<gene>
    <name evidence="3" type="ORF">OW729_16235</name>
</gene>
<feature type="signal peptide" evidence="1">
    <location>
        <begin position="1"/>
        <end position="27"/>
    </location>
</feature>
<organism evidence="3 4">
    <name type="scientific">Clostridium brassicae</name>
    <dbReference type="NCBI Taxonomy" id="2999072"/>
    <lineage>
        <taxon>Bacteria</taxon>
        <taxon>Bacillati</taxon>
        <taxon>Bacillota</taxon>
        <taxon>Clostridia</taxon>
        <taxon>Eubacteriales</taxon>
        <taxon>Clostridiaceae</taxon>
        <taxon>Clostridium</taxon>
    </lineage>
</organism>
<keyword evidence="4" id="KW-1185">Reference proteome</keyword>
<dbReference type="Proteomes" id="UP001144612">
    <property type="component" value="Unassembled WGS sequence"/>
</dbReference>
<evidence type="ECO:0000256" key="1">
    <source>
        <dbReference type="SAM" id="SignalP"/>
    </source>
</evidence>
<dbReference type="InterPro" id="IPR013783">
    <property type="entry name" value="Ig-like_fold"/>
</dbReference>
<evidence type="ECO:0000259" key="2">
    <source>
        <dbReference type="Pfam" id="PF07495"/>
    </source>
</evidence>
<evidence type="ECO:0000313" key="3">
    <source>
        <dbReference type="EMBL" id="MCY6960166.1"/>
    </source>
</evidence>
<sequence>MRKLKNTMLLLFTLSICILFTNIEAFAKVSSTQIQSFNITPVSKTSDYVVGKQYKVTAKATSTNNPEYRFWVGNLKTGKWKILKDYSTSNTITWTPAQAGRFEVSVHVRDKKSKVAYEAVKFQDMDVLSSASKPGTSIKTTIQNLSIEDLNGNYKYIVGNKCKINANAVSTNGPEYKFWVSDLKKGDRKLLRDYSENSSITWTPTSKGKFEIVVYVRDKRSKLDYECINYKDIEVVSTEEGTTKPTVKTAVKNFSVEALNGKAKYTVGNKHKVTANAVSVNSPQYRFWLGDLKTGKWKILKDYSSTNTITWTPTQKGRFEVSVHVRDSKSKAAYEAVKFEDIDIISTSQGNTDDNTKPGKDTDIKSPIKTTVKKFSIDNLDGDPKYIVANRYKVTADALSTNNPQYRFWVGNLDTGKWQILKDYSATNTITWVPTSKGRFEVSVHVRDSKSKAAYEAVKFEDIFVDSGAHTQSRKQSQLQTNLVNYLLASKSNRDSVMKRAIELHDGDESNTCVYFTSEALRRAGLKNLPTYVCNTRQLSTKLTSYGWAKCTDYTKLLPGDLCFSINGGTGYPTHVYTFVSWVKEGDYVWANIVDNQRSRFNGEPLHKRTIIRSTELFDKFQYFMYKPR</sequence>
<dbReference type="RefSeq" id="WP_268062602.1">
    <property type="nucleotide sequence ID" value="NZ_JAPQFJ010000021.1"/>
</dbReference>
<dbReference type="InterPro" id="IPR011123">
    <property type="entry name" value="Y_Y_Y"/>
</dbReference>
<dbReference type="EMBL" id="JAPQFJ010000021">
    <property type="protein sequence ID" value="MCY6960166.1"/>
    <property type="molecule type" value="Genomic_DNA"/>
</dbReference>
<accession>A0ABT4DGC2</accession>
<dbReference type="Pfam" id="PF07495">
    <property type="entry name" value="Y_Y_Y"/>
    <property type="match status" value="1"/>
</dbReference>
<proteinExistence type="predicted"/>
<comment type="caution">
    <text evidence="3">The sequence shown here is derived from an EMBL/GenBank/DDBJ whole genome shotgun (WGS) entry which is preliminary data.</text>
</comment>
<keyword evidence="1" id="KW-0732">Signal</keyword>
<protein>
    <recommendedName>
        <fullName evidence="2">Two component regulator three Y domain-containing protein</fullName>
    </recommendedName>
</protein>
<evidence type="ECO:0000313" key="4">
    <source>
        <dbReference type="Proteomes" id="UP001144612"/>
    </source>
</evidence>
<reference evidence="3" key="1">
    <citation type="submission" date="2022-12" db="EMBL/GenBank/DDBJ databases">
        <title>Clostridium sp. nov., isolated from industrial wastewater.</title>
        <authorList>
            <person name="Jiayan W."/>
        </authorList>
    </citation>
    <scope>NUCLEOTIDE SEQUENCE</scope>
    <source>
        <strain evidence="3">ZC22-4</strain>
    </source>
</reference>
<dbReference type="Gene3D" id="2.60.40.10">
    <property type="entry name" value="Immunoglobulins"/>
    <property type="match status" value="1"/>
</dbReference>
<feature type="chain" id="PRO_5046625739" description="Two component regulator three Y domain-containing protein" evidence="1">
    <location>
        <begin position="28"/>
        <end position="629"/>
    </location>
</feature>